<comment type="similarity">
    <text evidence="1">Belongs to the guanylate kinase family.</text>
</comment>
<evidence type="ECO:0000256" key="6">
    <source>
        <dbReference type="ARBA" id="ARBA00022777"/>
    </source>
</evidence>
<dbReference type="CDD" id="cd00071">
    <property type="entry name" value="GMPK"/>
    <property type="match status" value="1"/>
</dbReference>
<evidence type="ECO:0000313" key="11">
    <source>
        <dbReference type="Proteomes" id="UP000326924"/>
    </source>
</evidence>
<accession>A0A5J5F8Q2</accession>
<dbReference type="InParanoid" id="A0A5J5F8Q2"/>
<protein>
    <recommendedName>
        <fullName evidence="3">Guanylate kinase</fullName>
        <ecNumber evidence="2">2.7.4.8</ecNumber>
    </recommendedName>
    <alternativeName>
        <fullName evidence="8">GMP kinase</fullName>
    </alternativeName>
</protein>
<organism evidence="10 11">
    <name type="scientific">Sphaerosporella brunnea</name>
    <dbReference type="NCBI Taxonomy" id="1250544"/>
    <lineage>
        <taxon>Eukaryota</taxon>
        <taxon>Fungi</taxon>
        <taxon>Dikarya</taxon>
        <taxon>Ascomycota</taxon>
        <taxon>Pezizomycotina</taxon>
        <taxon>Pezizomycetes</taxon>
        <taxon>Pezizales</taxon>
        <taxon>Pyronemataceae</taxon>
        <taxon>Sphaerosporella</taxon>
    </lineage>
</organism>
<feature type="domain" description="Guanylate kinase-like" evidence="9">
    <location>
        <begin position="5"/>
        <end position="188"/>
    </location>
</feature>
<dbReference type="PROSITE" id="PS00856">
    <property type="entry name" value="GUANYLATE_KINASE_1"/>
    <property type="match status" value="1"/>
</dbReference>
<dbReference type="FunCoup" id="A0A5J5F8Q2">
    <property type="interactions" value="585"/>
</dbReference>
<sequence>MAPTPPVVVLSGPSGTGKSTLLKRLFAEHPDSFGFSVSHTTRAPRAGETDGVEYHFTTPEKFQELVNSNAFIEHATFAGRSYGTSLAAVRDVTSKGRACILDIEMEGVKQVKKKPELNAKFVFVKPPSVEELEKRLRGRGTESEEAVQKRLGQALKELEFAETPGIHDKIIVNGDLDRAYKELDEYIMAQLK</sequence>
<evidence type="ECO:0000259" key="9">
    <source>
        <dbReference type="PROSITE" id="PS50052"/>
    </source>
</evidence>
<evidence type="ECO:0000313" key="10">
    <source>
        <dbReference type="EMBL" id="KAA8913253.1"/>
    </source>
</evidence>
<evidence type="ECO:0000256" key="5">
    <source>
        <dbReference type="ARBA" id="ARBA00022741"/>
    </source>
</evidence>
<dbReference type="Gene3D" id="3.40.50.300">
    <property type="entry name" value="P-loop containing nucleotide triphosphate hydrolases"/>
    <property type="match status" value="1"/>
</dbReference>
<dbReference type="EC" id="2.7.4.8" evidence="2"/>
<dbReference type="HAMAP" id="MF_00328">
    <property type="entry name" value="Guanylate_kinase"/>
    <property type="match status" value="1"/>
</dbReference>
<dbReference type="Gene3D" id="3.30.63.10">
    <property type="entry name" value="Guanylate Kinase phosphate binding domain"/>
    <property type="match status" value="1"/>
</dbReference>
<dbReference type="PANTHER" id="PTHR23117">
    <property type="entry name" value="GUANYLATE KINASE-RELATED"/>
    <property type="match status" value="1"/>
</dbReference>
<keyword evidence="4" id="KW-0808">Transferase</keyword>
<dbReference type="InterPro" id="IPR027417">
    <property type="entry name" value="P-loop_NTPase"/>
</dbReference>
<dbReference type="GO" id="GO:0005524">
    <property type="term" value="F:ATP binding"/>
    <property type="evidence" value="ECO:0007669"/>
    <property type="project" value="UniProtKB-KW"/>
</dbReference>
<reference evidence="10 11" key="1">
    <citation type="submission" date="2019-09" db="EMBL/GenBank/DDBJ databases">
        <title>Draft genome of the ectomycorrhizal ascomycete Sphaerosporella brunnea.</title>
        <authorList>
            <consortium name="DOE Joint Genome Institute"/>
            <person name="Benucci G.M."/>
            <person name="Marozzi G."/>
            <person name="Antonielli L."/>
            <person name="Sanchez S."/>
            <person name="Marco P."/>
            <person name="Wang X."/>
            <person name="Falini L.B."/>
            <person name="Barry K."/>
            <person name="Haridas S."/>
            <person name="Lipzen A."/>
            <person name="Labutti K."/>
            <person name="Grigoriev I.V."/>
            <person name="Murat C."/>
            <person name="Martin F."/>
            <person name="Albertini E."/>
            <person name="Donnini D."/>
            <person name="Bonito G."/>
        </authorList>
    </citation>
    <scope>NUCLEOTIDE SEQUENCE [LARGE SCALE GENOMIC DNA]</scope>
    <source>
        <strain evidence="10 11">Sb_GMNB300</strain>
    </source>
</reference>
<comment type="caution">
    <text evidence="10">The sequence shown here is derived from an EMBL/GenBank/DDBJ whole genome shotgun (WGS) entry which is preliminary data.</text>
</comment>
<dbReference type="AlphaFoldDB" id="A0A5J5F8Q2"/>
<keyword evidence="6 10" id="KW-0418">Kinase</keyword>
<dbReference type="FunFam" id="3.40.50.300:FF:000776">
    <property type="entry name" value="Guanylate kinase 2"/>
    <property type="match status" value="1"/>
</dbReference>
<dbReference type="Pfam" id="PF00625">
    <property type="entry name" value="Guanylate_kin"/>
    <property type="match status" value="1"/>
</dbReference>
<dbReference type="PANTHER" id="PTHR23117:SF13">
    <property type="entry name" value="GUANYLATE KINASE"/>
    <property type="match status" value="1"/>
</dbReference>
<evidence type="ECO:0000256" key="8">
    <source>
        <dbReference type="ARBA" id="ARBA00030128"/>
    </source>
</evidence>
<dbReference type="GO" id="GO:0005829">
    <property type="term" value="C:cytosol"/>
    <property type="evidence" value="ECO:0007669"/>
    <property type="project" value="TreeGrafter"/>
</dbReference>
<dbReference type="SMART" id="SM00072">
    <property type="entry name" value="GuKc"/>
    <property type="match status" value="1"/>
</dbReference>
<dbReference type="InterPro" id="IPR008145">
    <property type="entry name" value="GK/Ca_channel_bsu"/>
</dbReference>
<dbReference type="EMBL" id="VXIS01000016">
    <property type="protein sequence ID" value="KAA8913253.1"/>
    <property type="molecule type" value="Genomic_DNA"/>
</dbReference>
<proteinExistence type="inferred from homology"/>
<evidence type="ECO:0000256" key="2">
    <source>
        <dbReference type="ARBA" id="ARBA00012961"/>
    </source>
</evidence>
<dbReference type="PROSITE" id="PS50052">
    <property type="entry name" value="GUANYLATE_KINASE_2"/>
    <property type="match status" value="1"/>
</dbReference>
<dbReference type="FunFam" id="3.30.63.10:FF:000002">
    <property type="entry name" value="Guanylate kinase 1"/>
    <property type="match status" value="1"/>
</dbReference>
<dbReference type="OrthoDB" id="6334211at2759"/>
<keyword evidence="5" id="KW-0547">Nucleotide-binding</keyword>
<keyword evidence="11" id="KW-1185">Reference proteome</keyword>
<dbReference type="GO" id="GO:0004385">
    <property type="term" value="F:GMP kinase activity"/>
    <property type="evidence" value="ECO:0007669"/>
    <property type="project" value="UniProtKB-EC"/>
</dbReference>
<keyword evidence="7" id="KW-0067">ATP-binding</keyword>
<evidence type="ECO:0000256" key="1">
    <source>
        <dbReference type="ARBA" id="ARBA00005790"/>
    </source>
</evidence>
<dbReference type="SUPFAM" id="SSF52540">
    <property type="entry name" value="P-loop containing nucleoside triphosphate hydrolases"/>
    <property type="match status" value="1"/>
</dbReference>
<gene>
    <name evidence="10" type="ORF">FN846DRAFT_930267</name>
</gene>
<evidence type="ECO:0000256" key="4">
    <source>
        <dbReference type="ARBA" id="ARBA00022679"/>
    </source>
</evidence>
<dbReference type="InterPro" id="IPR008144">
    <property type="entry name" value="Guanylate_kin-like_dom"/>
</dbReference>
<evidence type="ECO:0000256" key="3">
    <source>
        <dbReference type="ARBA" id="ARBA00016296"/>
    </source>
</evidence>
<dbReference type="NCBIfam" id="TIGR03263">
    <property type="entry name" value="guanyl_kin"/>
    <property type="match status" value="1"/>
</dbReference>
<evidence type="ECO:0000256" key="7">
    <source>
        <dbReference type="ARBA" id="ARBA00022840"/>
    </source>
</evidence>
<name>A0A5J5F8Q2_9PEZI</name>
<dbReference type="InterPro" id="IPR020590">
    <property type="entry name" value="Guanylate_kinase_CS"/>
</dbReference>
<dbReference type="Proteomes" id="UP000326924">
    <property type="component" value="Unassembled WGS sequence"/>
</dbReference>
<dbReference type="InterPro" id="IPR017665">
    <property type="entry name" value="Guanylate_kinase"/>
</dbReference>